<proteinExistence type="predicted"/>
<reference evidence="1" key="1">
    <citation type="submission" date="2021-06" db="EMBL/GenBank/DDBJ databases">
        <authorList>
            <person name="Kallberg Y."/>
            <person name="Tangrot J."/>
            <person name="Rosling A."/>
        </authorList>
    </citation>
    <scope>NUCLEOTIDE SEQUENCE</scope>
    <source>
        <strain evidence="1">IN212</strain>
    </source>
</reference>
<evidence type="ECO:0000313" key="2">
    <source>
        <dbReference type="Proteomes" id="UP000789396"/>
    </source>
</evidence>
<keyword evidence="2" id="KW-1185">Reference proteome</keyword>
<protein>
    <submittedName>
        <fullName evidence="1">16984_t:CDS:1</fullName>
    </submittedName>
</protein>
<feature type="non-terminal residue" evidence="1">
    <location>
        <position position="86"/>
    </location>
</feature>
<dbReference type="Gene3D" id="3.20.20.370">
    <property type="entry name" value="Glycoside hydrolase/deacetylase"/>
    <property type="match status" value="1"/>
</dbReference>
<evidence type="ECO:0000313" key="1">
    <source>
        <dbReference type="EMBL" id="CAG8805496.1"/>
    </source>
</evidence>
<comment type="caution">
    <text evidence="1">The sequence shown here is derived from an EMBL/GenBank/DDBJ whole genome shotgun (WGS) entry which is preliminary data.</text>
</comment>
<gene>
    <name evidence="1" type="ORF">RFULGI_LOCUS18174</name>
</gene>
<name>A0A9N9K3N2_9GLOM</name>
<dbReference type="InterPro" id="IPR011330">
    <property type="entry name" value="Glyco_hydro/deAcase_b/a-brl"/>
</dbReference>
<dbReference type="AlphaFoldDB" id="A0A9N9K3N2"/>
<dbReference type="OrthoDB" id="407355at2759"/>
<organism evidence="1 2">
    <name type="scientific">Racocetra fulgida</name>
    <dbReference type="NCBI Taxonomy" id="60492"/>
    <lineage>
        <taxon>Eukaryota</taxon>
        <taxon>Fungi</taxon>
        <taxon>Fungi incertae sedis</taxon>
        <taxon>Mucoromycota</taxon>
        <taxon>Glomeromycotina</taxon>
        <taxon>Glomeromycetes</taxon>
        <taxon>Diversisporales</taxon>
        <taxon>Gigasporaceae</taxon>
        <taxon>Racocetra</taxon>
    </lineage>
</organism>
<accession>A0A9N9K3N2</accession>
<dbReference type="GO" id="GO:0005975">
    <property type="term" value="P:carbohydrate metabolic process"/>
    <property type="evidence" value="ECO:0007669"/>
    <property type="project" value="InterPro"/>
</dbReference>
<dbReference type="SUPFAM" id="SSF88713">
    <property type="entry name" value="Glycoside hydrolase/deacetylase"/>
    <property type="match status" value="1"/>
</dbReference>
<dbReference type="EMBL" id="CAJVPZ010077540">
    <property type="protein sequence ID" value="CAG8805496.1"/>
    <property type="molecule type" value="Genomic_DNA"/>
</dbReference>
<dbReference type="Proteomes" id="UP000789396">
    <property type="component" value="Unassembled WGS sequence"/>
</dbReference>
<feature type="non-terminal residue" evidence="1">
    <location>
        <position position="1"/>
    </location>
</feature>
<sequence>GKFKTLNNMLACLLPSDPKSDSFITLQHDHCRYSVDVVSNIVEAFEKKGYTFETVAECLGNNVAPYKNNNTIHTTSGSSALKYSGS</sequence>